<keyword evidence="1" id="KW-1133">Transmembrane helix</keyword>
<dbReference type="EMBL" id="NOIG01000005">
    <property type="protein sequence ID" value="OYD50705.1"/>
    <property type="molecule type" value="Genomic_DNA"/>
</dbReference>
<name>A0A235EQM0_9BURK</name>
<evidence type="ECO:0000313" key="2">
    <source>
        <dbReference type="EMBL" id="OYD50705.1"/>
    </source>
</evidence>
<keyword evidence="1" id="KW-0812">Transmembrane</keyword>
<reference evidence="2 3" key="1">
    <citation type="submission" date="2017-07" db="EMBL/GenBank/DDBJ databases">
        <title>Acidovorax KNDSW TSA 6 genome sequence and assembly.</title>
        <authorList>
            <person name="Mayilraj S."/>
        </authorList>
    </citation>
    <scope>NUCLEOTIDE SEQUENCE [LARGE SCALE GENOMIC DNA]</scope>
    <source>
        <strain evidence="2 3">KNDSW-TSA6</strain>
    </source>
</reference>
<dbReference type="Proteomes" id="UP000215441">
    <property type="component" value="Unassembled WGS sequence"/>
</dbReference>
<feature type="transmembrane region" description="Helical" evidence="1">
    <location>
        <begin position="32"/>
        <end position="52"/>
    </location>
</feature>
<evidence type="ECO:0000313" key="3">
    <source>
        <dbReference type="Proteomes" id="UP000215441"/>
    </source>
</evidence>
<proteinExistence type="predicted"/>
<dbReference type="AlphaFoldDB" id="A0A235EQM0"/>
<protein>
    <submittedName>
        <fullName evidence="2">Uncharacterized protein</fullName>
    </submittedName>
</protein>
<keyword evidence="3" id="KW-1185">Reference proteome</keyword>
<organism evidence="2 3">
    <name type="scientific">Acidovorax kalamii</name>
    <dbReference type="NCBI Taxonomy" id="2004485"/>
    <lineage>
        <taxon>Bacteria</taxon>
        <taxon>Pseudomonadati</taxon>
        <taxon>Pseudomonadota</taxon>
        <taxon>Betaproteobacteria</taxon>
        <taxon>Burkholderiales</taxon>
        <taxon>Comamonadaceae</taxon>
        <taxon>Acidovorax</taxon>
    </lineage>
</organism>
<feature type="transmembrane region" description="Helical" evidence="1">
    <location>
        <begin position="64"/>
        <end position="87"/>
    </location>
</feature>
<accession>A0A235EQM0</accession>
<comment type="caution">
    <text evidence="2">The sequence shown here is derived from an EMBL/GenBank/DDBJ whole genome shotgun (WGS) entry which is preliminary data.</text>
</comment>
<evidence type="ECO:0000256" key="1">
    <source>
        <dbReference type="SAM" id="Phobius"/>
    </source>
</evidence>
<keyword evidence="1" id="KW-0472">Membrane</keyword>
<feature type="transmembrane region" description="Helical" evidence="1">
    <location>
        <begin position="7"/>
        <end position="26"/>
    </location>
</feature>
<sequence length="93" mass="10041">MFAVVALSIVWGGFWVGLTLSVLWGWFAVPLFGLPVLTVWQAYGLALIVRALQRYKVEKNGDGFGLAMAKALAAPPFIAGLMLGVGWCVKAWS</sequence>
<gene>
    <name evidence="2" type="ORF">CBY09_08210</name>
</gene>